<dbReference type="AlphaFoldDB" id="A0ABD2MXB7"/>
<evidence type="ECO:0000313" key="3">
    <source>
        <dbReference type="EMBL" id="KAL3271071.1"/>
    </source>
</evidence>
<dbReference type="GO" id="GO:0008270">
    <property type="term" value="F:zinc ion binding"/>
    <property type="evidence" value="ECO:0007669"/>
    <property type="project" value="UniProtKB-UniRule"/>
</dbReference>
<gene>
    <name evidence="3" type="ORF">HHI36_021570</name>
</gene>
<evidence type="ECO:0000256" key="1">
    <source>
        <dbReference type="PROSITE-ProRule" id="PRU00453"/>
    </source>
</evidence>
<keyword evidence="1" id="KW-0862">Zinc</keyword>
<dbReference type="Pfam" id="PF04438">
    <property type="entry name" value="zf-HIT"/>
    <property type="match status" value="1"/>
</dbReference>
<dbReference type="InterPro" id="IPR007529">
    <property type="entry name" value="Znf_HIT"/>
</dbReference>
<dbReference type="SUPFAM" id="SSF144232">
    <property type="entry name" value="HIT/MYND zinc finger-like"/>
    <property type="match status" value="1"/>
</dbReference>
<proteinExistence type="predicted"/>
<comment type="caution">
    <text evidence="3">The sequence shown here is derived from an EMBL/GenBank/DDBJ whole genome shotgun (WGS) entry which is preliminary data.</text>
</comment>
<dbReference type="CDD" id="cd23024">
    <property type="entry name" value="zf-HIT_ZNHIT2-3"/>
    <property type="match status" value="1"/>
</dbReference>
<dbReference type="PANTHER" id="PTHR15555:SF0">
    <property type="entry name" value="ZINC FINGER HIT DOMAIN-CONTAINING PROTEIN 2"/>
    <property type="match status" value="1"/>
</dbReference>
<accession>A0ABD2MXB7</accession>
<keyword evidence="1" id="KW-0863">Zinc-finger</keyword>
<keyword evidence="4" id="KW-1185">Reference proteome</keyword>
<feature type="domain" description="HIT-type" evidence="2">
    <location>
        <begin position="15"/>
        <end position="48"/>
    </location>
</feature>
<name>A0ABD2MXB7_9CUCU</name>
<protein>
    <recommendedName>
        <fullName evidence="2">HIT-type domain-containing protein</fullName>
    </recommendedName>
</protein>
<evidence type="ECO:0000259" key="2">
    <source>
        <dbReference type="PROSITE" id="PS51083"/>
    </source>
</evidence>
<dbReference type="EMBL" id="JABFTP020000042">
    <property type="protein sequence ID" value="KAL3271071.1"/>
    <property type="molecule type" value="Genomic_DNA"/>
</dbReference>
<dbReference type="PANTHER" id="PTHR15555">
    <property type="entry name" value="ZINC FINGER HIT DOMAIN CONTAINING PROTEIN 2 PROTEIN FON -RELATED"/>
    <property type="match status" value="1"/>
</dbReference>
<evidence type="ECO:0000313" key="4">
    <source>
        <dbReference type="Proteomes" id="UP001516400"/>
    </source>
</evidence>
<dbReference type="Proteomes" id="UP001516400">
    <property type="component" value="Unassembled WGS sequence"/>
</dbReference>
<dbReference type="PROSITE" id="PS51083">
    <property type="entry name" value="ZF_HIT"/>
    <property type="match status" value="1"/>
</dbReference>
<organism evidence="3 4">
    <name type="scientific">Cryptolaemus montrouzieri</name>
    <dbReference type="NCBI Taxonomy" id="559131"/>
    <lineage>
        <taxon>Eukaryota</taxon>
        <taxon>Metazoa</taxon>
        <taxon>Ecdysozoa</taxon>
        <taxon>Arthropoda</taxon>
        <taxon>Hexapoda</taxon>
        <taxon>Insecta</taxon>
        <taxon>Pterygota</taxon>
        <taxon>Neoptera</taxon>
        <taxon>Endopterygota</taxon>
        <taxon>Coleoptera</taxon>
        <taxon>Polyphaga</taxon>
        <taxon>Cucujiformia</taxon>
        <taxon>Coccinelloidea</taxon>
        <taxon>Coccinellidae</taxon>
        <taxon>Scymninae</taxon>
        <taxon>Scymnini</taxon>
        <taxon>Cryptolaemus</taxon>
    </lineage>
</organism>
<sequence length="361" mass="41902">MASSKIIELDDTNTCKLCDNAVAKYICPKCNVLYCSLSCYQSDNHRTCSEQFYKDNIFEELELNESDPSSKTRMLEILKKVHESNPLIDDTFEDEESEALDSDDQEFVDIADRLANVDLDDAEKVWEKLTEDEKKEFVAFLQSEDVTKLIPSWNPWWSFYDDSKVQELNQEKSYKYNCPSIEGIHKFSGICKKEPVQSVKYNLVNILAGYAFTTRYFNGEYLDFPKEAASCIGAVALSLKCHQNFEDFETAVKSVEQECINSDWIVTDAENISNMKKDLENILKGPIRMDEKYYVLCALSDLHNLFKMALNKKEVKSGNSFAKNFPNEHFPEVKMHEPDKIKMYMKRVEYFLSYSQNFPIM</sequence>
<keyword evidence="1" id="KW-0479">Metal-binding</keyword>
<dbReference type="InterPro" id="IPR039646">
    <property type="entry name" value="ZNHIT2"/>
</dbReference>
<reference evidence="3 4" key="1">
    <citation type="journal article" date="2021" name="BMC Biol.">
        <title>Horizontally acquired antibacterial genes associated with adaptive radiation of ladybird beetles.</title>
        <authorList>
            <person name="Li H.S."/>
            <person name="Tang X.F."/>
            <person name="Huang Y.H."/>
            <person name="Xu Z.Y."/>
            <person name="Chen M.L."/>
            <person name="Du X.Y."/>
            <person name="Qiu B.Y."/>
            <person name="Chen P.T."/>
            <person name="Zhang W."/>
            <person name="Slipinski A."/>
            <person name="Escalona H.E."/>
            <person name="Waterhouse R.M."/>
            <person name="Zwick A."/>
            <person name="Pang H."/>
        </authorList>
    </citation>
    <scope>NUCLEOTIDE SEQUENCE [LARGE SCALE GENOMIC DNA]</scope>
    <source>
        <strain evidence="3">SYSU2018</strain>
    </source>
</reference>
<dbReference type="Gene3D" id="3.30.60.190">
    <property type="match status" value="1"/>
</dbReference>